<dbReference type="PANTHER" id="PTHR11176:SF4">
    <property type="entry name" value="DELETED IN AZOOSPERMIA-LIKE"/>
    <property type="match status" value="1"/>
</dbReference>
<protein>
    <submittedName>
        <fullName evidence="5">Dazl</fullName>
    </submittedName>
</protein>
<feature type="region of interest" description="Disordered" evidence="3">
    <location>
        <begin position="1"/>
        <end position="26"/>
    </location>
</feature>
<dbReference type="InterPro" id="IPR000504">
    <property type="entry name" value="RRM_dom"/>
</dbReference>
<dbReference type="Gene3D" id="3.30.70.330">
    <property type="match status" value="1"/>
</dbReference>
<accession>A0A2Z4EVR1</accession>
<dbReference type="GO" id="GO:0008494">
    <property type="term" value="F:translation activator activity"/>
    <property type="evidence" value="ECO:0007669"/>
    <property type="project" value="TreeGrafter"/>
</dbReference>
<dbReference type="GO" id="GO:0045948">
    <property type="term" value="P:positive regulation of translational initiation"/>
    <property type="evidence" value="ECO:0007669"/>
    <property type="project" value="TreeGrafter"/>
</dbReference>
<evidence type="ECO:0000256" key="3">
    <source>
        <dbReference type="SAM" id="MobiDB-lite"/>
    </source>
</evidence>
<dbReference type="SUPFAM" id="SSF54928">
    <property type="entry name" value="RNA-binding domain, RBD"/>
    <property type="match status" value="1"/>
</dbReference>
<keyword evidence="1 2" id="KW-0694">RNA-binding</keyword>
<dbReference type="AlphaFoldDB" id="A0A2Z4EVR1"/>
<organism evidence="5">
    <name type="scientific">Odontobutis potamophilus</name>
    <dbReference type="NCBI Taxonomy" id="3358257"/>
    <lineage>
        <taxon>Eukaryota</taxon>
        <taxon>Metazoa</taxon>
        <taxon>Chordata</taxon>
        <taxon>Craniata</taxon>
        <taxon>Vertebrata</taxon>
        <taxon>Euteleostomi</taxon>
        <taxon>Actinopterygii</taxon>
        <taxon>Neopterygii</taxon>
        <taxon>Teleostei</taxon>
        <taxon>Neoteleostei</taxon>
        <taxon>Acanthomorphata</taxon>
        <taxon>Gobiaria</taxon>
        <taxon>Gobiiformes</taxon>
        <taxon>Gobioidei</taxon>
        <taxon>Odontobutidae</taxon>
        <taxon>Odontobutis</taxon>
    </lineage>
</organism>
<dbReference type="GO" id="GO:0070935">
    <property type="term" value="P:3'-UTR-mediated mRNA stabilization"/>
    <property type="evidence" value="ECO:0007669"/>
    <property type="project" value="TreeGrafter"/>
</dbReference>
<dbReference type="PROSITE" id="PS50102">
    <property type="entry name" value="RRM"/>
    <property type="match status" value="1"/>
</dbReference>
<dbReference type="GO" id="GO:0005737">
    <property type="term" value="C:cytoplasm"/>
    <property type="evidence" value="ECO:0007669"/>
    <property type="project" value="TreeGrafter"/>
</dbReference>
<sequence>MEDNDNPRSSAHTSSSLRSSNGYIPPEGQVTPNAIFVSGIGIAKVDENEIRDLFAQFGAVREVKVITNRRGICKGYGFIYFNEDVNVQSIIDQQISFNGRKLKFGPAILKGRSARSMPSHLIDPAPKMSPRQYFYCTCGLPMDGSLAQPAPVLSGGGPYSQQYPYSGFGGLMVPQMLVNYSQNTFAYQDTPPYWTPDQRTQPANQIYFLPQPAPL</sequence>
<dbReference type="PANTHER" id="PTHR11176">
    <property type="entry name" value="BOULE-RELATED"/>
    <property type="match status" value="1"/>
</dbReference>
<evidence type="ECO:0000256" key="1">
    <source>
        <dbReference type="ARBA" id="ARBA00022884"/>
    </source>
</evidence>
<dbReference type="EMBL" id="MG709508">
    <property type="protein sequence ID" value="AWV67096.1"/>
    <property type="molecule type" value="mRNA"/>
</dbReference>
<name>A0A2Z4EVR1_9GOBI</name>
<feature type="compositionally biased region" description="Low complexity" evidence="3">
    <location>
        <begin position="9"/>
        <end position="20"/>
    </location>
</feature>
<dbReference type="InterPro" id="IPR035979">
    <property type="entry name" value="RBD_domain_sf"/>
</dbReference>
<dbReference type="SMR" id="A0A2Z4EVR1"/>
<dbReference type="Pfam" id="PF00076">
    <property type="entry name" value="RRM_1"/>
    <property type="match status" value="1"/>
</dbReference>
<proteinExistence type="evidence at transcript level"/>
<evidence type="ECO:0000256" key="2">
    <source>
        <dbReference type="PROSITE-ProRule" id="PRU00176"/>
    </source>
</evidence>
<evidence type="ECO:0000313" key="5">
    <source>
        <dbReference type="EMBL" id="AWV67096.1"/>
    </source>
</evidence>
<evidence type="ECO:0000259" key="4">
    <source>
        <dbReference type="PROSITE" id="PS50102"/>
    </source>
</evidence>
<dbReference type="InterPro" id="IPR012677">
    <property type="entry name" value="Nucleotide-bd_a/b_plait_sf"/>
</dbReference>
<dbReference type="SMART" id="SM00360">
    <property type="entry name" value="RRM"/>
    <property type="match status" value="1"/>
</dbReference>
<reference evidence="5" key="1">
    <citation type="journal article" date="2018" name="Gene">
        <title>Evolutionary conservation and divergence of Vasa, Dazl and Nanos1 during embryogenesis and gametogenesis in dark sleeper (Odontobutis potamophila).</title>
        <authorList>
            <person name="Zhu W."/>
            <person name="Wang T."/>
            <person name="Zhao C."/>
            <person name="Wang D."/>
            <person name="Zhang X."/>
            <person name="Zhang H."/>
            <person name="Chi M."/>
            <person name="Yin S."/>
            <person name="Jia Y."/>
        </authorList>
    </citation>
    <scope>NUCLEOTIDE SEQUENCE</scope>
</reference>
<dbReference type="GO" id="GO:0003730">
    <property type="term" value="F:mRNA 3'-UTR binding"/>
    <property type="evidence" value="ECO:0007669"/>
    <property type="project" value="TreeGrafter"/>
</dbReference>
<feature type="domain" description="RRM" evidence="4">
    <location>
        <begin position="33"/>
        <end position="115"/>
    </location>
</feature>